<dbReference type="InterPro" id="IPR027417">
    <property type="entry name" value="P-loop_NTPase"/>
</dbReference>
<dbReference type="GO" id="GO:0070192">
    <property type="term" value="P:chromosome organization involved in meiotic cell cycle"/>
    <property type="evidence" value="ECO:0007669"/>
    <property type="project" value="TreeGrafter"/>
</dbReference>
<keyword evidence="8" id="KW-0131">Cell cycle</keyword>
<dbReference type="SUPFAM" id="SSF47794">
    <property type="entry name" value="Rad51 N-terminal domain-like"/>
    <property type="match status" value="1"/>
</dbReference>
<dbReference type="Gene3D" id="3.40.50.300">
    <property type="entry name" value="P-loop containing nucleotide triphosphate hydrolases"/>
    <property type="match status" value="1"/>
</dbReference>
<dbReference type="GO" id="GO:0005524">
    <property type="term" value="F:ATP binding"/>
    <property type="evidence" value="ECO:0007669"/>
    <property type="project" value="UniProtKB-KW"/>
</dbReference>
<dbReference type="Proteomes" id="UP000186594">
    <property type="component" value="Unassembled WGS sequence"/>
</dbReference>
<evidence type="ECO:0000313" key="12">
    <source>
        <dbReference type="EMBL" id="OLL24075.1"/>
    </source>
</evidence>
<comment type="caution">
    <text evidence="12">The sequence shown here is derived from an EMBL/GenBank/DDBJ whole genome shotgun (WGS) entry which is preliminary data.</text>
</comment>
<comment type="subcellular location">
    <subcellularLocation>
        <location evidence="1">Nucleus</location>
    </subcellularLocation>
</comment>
<dbReference type="CDD" id="cd19514">
    <property type="entry name" value="DMC1"/>
    <property type="match status" value="1"/>
</dbReference>
<evidence type="ECO:0000256" key="6">
    <source>
        <dbReference type="ARBA" id="ARBA00023242"/>
    </source>
</evidence>
<proteinExistence type="inferred from homology"/>
<organism evidence="12 13">
    <name type="scientific">Neolecta irregularis (strain DAH-3)</name>
    <dbReference type="NCBI Taxonomy" id="1198029"/>
    <lineage>
        <taxon>Eukaryota</taxon>
        <taxon>Fungi</taxon>
        <taxon>Dikarya</taxon>
        <taxon>Ascomycota</taxon>
        <taxon>Taphrinomycotina</taxon>
        <taxon>Neolectales</taxon>
        <taxon>Neolectaceae</taxon>
        <taxon>Neolecta</taxon>
    </lineage>
</organism>
<keyword evidence="13" id="KW-1185">Reference proteome</keyword>
<evidence type="ECO:0000256" key="4">
    <source>
        <dbReference type="ARBA" id="ARBA00022840"/>
    </source>
</evidence>
<dbReference type="PROSITE" id="PS50163">
    <property type="entry name" value="RECA_3"/>
    <property type="match status" value="1"/>
</dbReference>
<evidence type="ECO:0000256" key="7">
    <source>
        <dbReference type="ARBA" id="ARBA00023254"/>
    </source>
</evidence>
<dbReference type="PROSITE" id="PS50162">
    <property type="entry name" value="RECA_2"/>
    <property type="match status" value="1"/>
</dbReference>
<dbReference type="EMBL" id="LXFE01000996">
    <property type="protein sequence ID" value="OLL24075.1"/>
    <property type="molecule type" value="Genomic_DNA"/>
</dbReference>
<keyword evidence="6" id="KW-0539">Nucleus</keyword>
<dbReference type="GO" id="GO:0051260">
    <property type="term" value="P:protein homooligomerization"/>
    <property type="evidence" value="ECO:0007669"/>
    <property type="project" value="EnsemblFungi"/>
</dbReference>
<gene>
    <name evidence="12" type="ORF">NEOLI_003188</name>
</gene>
<dbReference type="GO" id="GO:0006312">
    <property type="term" value="P:mitotic recombination"/>
    <property type="evidence" value="ECO:0007669"/>
    <property type="project" value="TreeGrafter"/>
</dbReference>
<evidence type="ECO:0000256" key="8">
    <source>
        <dbReference type="ARBA" id="ARBA00023306"/>
    </source>
</evidence>
<sequence>MIGDSTSDYGDDDDQLFYEIEELQNQGINASDISKLRAAGICTVTAVQMVTRRNLGKIKGLSEAKVEKLKEAASKLCPAGFSTASTISHARRRVISISTGSKQFDAILGGGIMSMSISEVYGEFRCGKTQLCHTLCVTSQLPKEMGGGEGKVAYIDTEGTFRPDRIRAIAERFGVDAEQALENIVVGRAWNSEHQLDLINRLSTTFTEEKGVYKLIIVDSIMALFRVDYSGRGELSERQQKLNVMLSRLSRMSEEFNVAVFLTNQVQSDPGASLMFASNDKKPVGGHVLAHASATRIMLRKGRGEERVAKLLDSPDMAEKECSYCILAGGISDVA</sequence>
<dbReference type="GO" id="GO:0003690">
    <property type="term" value="F:double-stranded DNA binding"/>
    <property type="evidence" value="ECO:0007669"/>
    <property type="project" value="EnsemblFungi"/>
</dbReference>
<dbReference type="SUPFAM" id="SSF52540">
    <property type="entry name" value="P-loop containing nucleoside triphosphate hydrolases"/>
    <property type="match status" value="1"/>
</dbReference>
<evidence type="ECO:0000256" key="9">
    <source>
        <dbReference type="RuleBase" id="RU003422"/>
    </source>
</evidence>
<dbReference type="Gene3D" id="1.10.150.20">
    <property type="entry name" value="5' to 3' exonuclease, C-terminal subdomain"/>
    <property type="match status" value="1"/>
</dbReference>
<dbReference type="FunFam" id="3.40.50.300:FF:000239">
    <property type="entry name" value="Meiotic recombination protein DMC1"/>
    <property type="match status" value="1"/>
</dbReference>
<evidence type="ECO:0000259" key="11">
    <source>
        <dbReference type="PROSITE" id="PS50163"/>
    </source>
</evidence>
<evidence type="ECO:0000313" key="13">
    <source>
        <dbReference type="Proteomes" id="UP000186594"/>
    </source>
</evidence>
<dbReference type="NCBIfam" id="NF003301">
    <property type="entry name" value="PRK04301.1"/>
    <property type="match status" value="1"/>
</dbReference>
<protein>
    <submittedName>
        <fullName evidence="12">Meiotic recombination protein dmc1</fullName>
    </submittedName>
</protein>
<dbReference type="InterPro" id="IPR013632">
    <property type="entry name" value="Rad51_C"/>
</dbReference>
<dbReference type="NCBIfam" id="TIGR02238">
    <property type="entry name" value="recomb_DMC1"/>
    <property type="match status" value="1"/>
</dbReference>
<evidence type="ECO:0000256" key="5">
    <source>
        <dbReference type="ARBA" id="ARBA00023125"/>
    </source>
</evidence>
<dbReference type="GO" id="GO:0000794">
    <property type="term" value="C:condensed nuclear chromosome"/>
    <property type="evidence" value="ECO:0007669"/>
    <property type="project" value="TreeGrafter"/>
</dbReference>
<keyword evidence="3 9" id="KW-0547">Nucleotide-binding</keyword>
<feature type="domain" description="RecA family profile 2" evidence="11">
    <location>
        <begin position="273"/>
        <end position="335"/>
    </location>
</feature>
<dbReference type="GO" id="GO:0000730">
    <property type="term" value="P:DNA recombinase assembly"/>
    <property type="evidence" value="ECO:0007669"/>
    <property type="project" value="EnsemblFungi"/>
</dbReference>
<dbReference type="InterPro" id="IPR011940">
    <property type="entry name" value="Dmc1"/>
</dbReference>
<dbReference type="Pfam" id="PF08423">
    <property type="entry name" value="Rad51"/>
    <property type="match status" value="1"/>
</dbReference>
<dbReference type="PIRSF" id="PIRSF005856">
    <property type="entry name" value="Rad51"/>
    <property type="match status" value="1"/>
</dbReference>
<evidence type="ECO:0000259" key="10">
    <source>
        <dbReference type="PROSITE" id="PS50162"/>
    </source>
</evidence>
<dbReference type="GO" id="GO:0000709">
    <property type="term" value="P:meiotic joint molecule formation"/>
    <property type="evidence" value="ECO:0007669"/>
    <property type="project" value="EnsemblFungi"/>
</dbReference>
<dbReference type="GO" id="GO:0042802">
    <property type="term" value="F:identical protein binding"/>
    <property type="evidence" value="ECO:0007669"/>
    <property type="project" value="EnsemblFungi"/>
</dbReference>
<accession>A0A1U7LN42</accession>
<dbReference type="GO" id="GO:0010774">
    <property type="term" value="P:meiotic strand invasion involved in reciprocal meiotic recombination"/>
    <property type="evidence" value="ECO:0007669"/>
    <property type="project" value="EnsemblFungi"/>
</dbReference>
<reference evidence="12 13" key="1">
    <citation type="submission" date="2016-04" db="EMBL/GenBank/DDBJ databases">
        <title>Evolutionary innovation and constraint leading to complex multicellularity in the Ascomycota.</title>
        <authorList>
            <person name="Cisse O."/>
            <person name="Nguyen A."/>
            <person name="Hewitt D.A."/>
            <person name="Jedd G."/>
            <person name="Stajich J.E."/>
        </authorList>
    </citation>
    <scope>NUCLEOTIDE SEQUENCE [LARGE SCALE GENOMIC DNA]</scope>
    <source>
        <strain evidence="12 13">DAH-3</strain>
    </source>
</reference>
<comment type="similarity">
    <text evidence="2">Belongs to the RecA family. DMC1 subfamily.</text>
</comment>
<dbReference type="AlphaFoldDB" id="A0A1U7LN42"/>
<dbReference type="GO" id="GO:0006311">
    <property type="term" value="P:meiotic gene conversion"/>
    <property type="evidence" value="ECO:0007669"/>
    <property type="project" value="EnsemblFungi"/>
</dbReference>
<evidence type="ECO:0000256" key="2">
    <source>
        <dbReference type="ARBA" id="ARBA00008897"/>
    </source>
</evidence>
<name>A0A1U7LN42_NEOID</name>
<dbReference type="OMA" id="ANPMKPV"/>
<feature type="domain" description="RecA family profile 1" evidence="10">
    <location>
        <begin position="93"/>
        <end position="266"/>
    </location>
</feature>
<keyword evidence="5" id="KW-0238">DNA-binding</keyword>
<dbReference type="InterPro" id="IPR003593">
    <property type="entry name" value="AAA+_ATPase"/>
</dbReference>
<dbReference type="GO" id="GO:0003697">
    <property type="term" value="F:single-stranded DNA binding"/>
    <property type="evidence" value="ECO:0007669"/>
    <property type="project" value="EnsemblFungi"/>
</dbReference>
<dbReference type="FunFam" id="1.10.150.20:FF:000032">
    <property type="entry name" value="meiotic recombination protein DMC1/LIM15 homolog"/>
    <property type="match status" value="1"/>
</dbReference>
<dbReference type="InterPro" id="IPR010995">
    <property type="entry name" value="DNA_repair_Rad51/TF_NusA_a-hlx"/>
</dbReference>
<dbReference type="InterPro" id="IPR020587">
    <property type="entry name" value="RecA_monomer-monomer_interface"/>
</dbReference>
<dbReference type="PANTHER" id="PTHR22942">
    <property type="entry name" value="RECA/RAD51/RADA DNA STRAND-PAIRING FAMILY MEMBER"/>
    <property type="match status" value="1"/>
</dbReference>
<dbReference type="OrthoDB" id="10251254at2759"/>
<dbReference type="GO" id="GO:0000150">
    <property type="term" value="F:DNA strand exchange activity"/>
    <property type="evidence" value="ECO:0007669"/>
    <property type="project" value="EnsemblFungi"/>
</dbReference>
<evidence type="ECO:0000256" key="1">
    <source>
        <dbReference type="ARBA" id="ARBA00004123"/>
    </source>
</evidence>
<dbReference type="PANTHER" id="PTHR22942:SF30">
    <property type="entry name" value="MEIOTIC RECOMBINATION PROTEIN DMC1_LIM15 HOMOLOG"/>
    <property type="match status" value="1"/>
</dbReference>
<keyword evidence="7" id="KW-0469">Meiosis</keyword>
<keyword evidence="4 9" id="KW-0067">ATP-binding</keyword>
<dbReference type="SMART" id="SM00382">
    <property type="entry name" value="AAA"/>
    <property type="match status" value="1"/>
</dbReference>
<dbReference type="GO" id="GO:0140664">
    <property type="term" value="F:ATP-dependent DNA damage sensor activity"/>
    <property type="evidence" value="ECO:0007669"/>
    <property type="project" value="InterPro"/>
</dbReference>
<evidence type="ECO:0000256" key="3">
    <source>
        <dbReference type="ARBA" id="ARBA00022741"/>
    </source>
</evidence>
<dbReference type="GO" id="GO:1905334">
    <property type="term" value="F:Swi5-Sfr1 complex binding"/>
    <property type="evidence" value="ECO:0007669"/>
    <property type="project" value="EnsemblFungi"/>
</dbReference>
<dbReference type="InterPro" id="IPR016467">
    <property type="entry name" value="DNA_recomb/repair_RecA-like"/>
</dbReference>
<dbReference type="InterPro" id="IPR020588">
    <property type="entry name" value="RecA_ATP-bd"/>
</dbReference>
<dbReference type="STRING" id="1198029.A0A1U7LN42"/>